<evidence type="ECO:0000313" key="14">
    <source>
        <dbReference type="Proteomes" id="UP001210211"/>
    </source>
</evidence>
<dbReference type="SUPFAM" id="SSF48264">
    <property type="entry name" value="Cytochrome P450"/>
    <property type="match status" value="1"/>
</dbReference>
<evidence type="ECO:0000256" key="12">
    <source>
        <dbReference type="SAM" id="Phobius"/>
    </source>
</evidence>
<evidence type="ECO:0000256" key="4">
    <source>
        <dbReference type="ARBA" id="ARBA00022692"/>
    </source>
</evidence>
<dbReference type="PANTHER" id="PTHR24282">
    <property type="entry name" value="CYTOCHROME P450 FAMILY MEMBER"/>
    <property type="match status" value="1"/>
</dbReference>
<evidence type="ECO:0000256" key="9">
    <source>
        <dbReference type="ARBA" id="ARBA00023033"/>
    </source>
</evidence>
<dbReference type="GO" id="GO:0016705">
    <property type="term" value="F:oxidoreductase activity, acting on paired donors, with incorporation or reduction of molecular oxygen"/>
    <property type="evidence" value="ECO:0007669"/>
    <property type="project" value="InterPro"/>
</dbReference>
<organism evidence="13 14">
    <name type="scientific">Rhynchospora tenuis</name>
    <dbReference type="NCBI Taxonomy" id="198213"/>
    <lineage>
        <taxon>Eukaryota</taxon>
        <taxon>Viridiplantae</taxon>
        <taxon>Streptophyta</taxon>
        <taxon>Embryophyta</taxon>
        <taxon>Tracheophyta</taxon>
        <taxon>Spermatophyta</taxon>
        <taxon>Magnoliopsida</taxon>
        <taxon>Liliopsida</taxon>
        <taxon>Poales</taxon>
        <taxon>Cyperaceae</taxon>
        <taxon>Cyperoideae</taxon>
        <taxon>Rhynchosporeae</taxon>
        <taxon>Rhynchospora</taxon>
    </lineage>
</organism>
<feature type="transmembrane region" description="Helical" evidence="12">
    <location>
        <begin position="6"/>
        <end position="30"/>
    </location>
</feature>
<comment type="caution">
    <text evidence="13">The sequence shown here is derived from an EMBL/GenBank/DDBJ whole genome shotgun (WGS) entry which is preliminary data.</text>
</comment>
<dbReference type="InterPro" id="IPR036396">
    <property type="entry name" value="Cyt_P450_sf"/>
</dbReference>
<keyword evidence="10 12" id="KW-0472">Membrane</keyword>
<keyword evidence="9" id="KW-0503">Monooxygenase</keyword>
<evidence type="ECO:0008006" key="15">
    <source>
        <dbReference type="Google" id="ProtNLM"/>
    </source>
</evidence>
<evidence type="ECO:0000256" key="7">
    <source>
        <dbReference type="ARBA" id="ARBA00023002"/>
    </source>
</evidence>
<dbReference type="GO" id="GO:0016020">
    <property type="term" value="C:membrane"/>
    <property type="evidence" value="ECO:0007669"/>
    <property type="project" value="UniProtKB-SubCell"/>
</dbReference>
<evidence type="ECO:0000256" key="6">
    <source>
        <dbReference type="ARBA" id="ARBA00022989"/>
    </source>
</evidence>
<dbReference type="Pfam" id="PF00067">
    <property type="entry name" value="p450"/>
    <property type="match status" value="1"/>
</dbReference>
<dbReference type="GO" id="GO:0005506">
    <property type="term" value="F:iron ion binding"/>
    <property type="evidence" value="ECO:0007669"/>
    <property type="project" value="InterPro"/>
</dbReference>
<evidence type="ECO:0000256" key="5">
    <source>
        <dbReference type="ARBA" id="ARBA00022723"/>
    </source>
</evidence>
<dbReference type="GO" id="GO:0006629">
    <property type="term" value="P:lipid metabolic process"/>
    <property type="evidence" value="ECO:0007669"/>
    <property type="project" value="UniProtKB-ARBA"/>
</dbReference>
<evidence type="ECO:0000256" key="11">
    <source>
        <dbReference type="PIRSR" id="PIRSR602401-1"/>
    </source>
</evidence>
<dbReference type="Proteomes" id="UP001210211">
    <property type="component" value="Unassembled WGS sequence"/>
</dbReference>
<dbReference type="PANTHER" id="PTHR24282:SF36">
    <property type="entry name" value="CYTOCHROME P450 714A1-RELATED"/>
    <property type="match status" value="1"/>
</dbReference>
<dbReference type="InterPro" id="IPR002401">
    <property type="entry name" value="Cyt_P450_E_grp-I"/>
</dbReference>
<dbReference type="PRINTS" id="PR00385">
    <property type="entry name" value="P450"/>
</dbReference>
<evidence type="ECO:0000256" key="3">
    <source>
        <dbReference type="ARBA" id="ARBA00022617"/>
    </source>
</evidence>
<evidence type="ECO:0000256" key="1">
    <source>
        <dbReference type="ARBA" id="ARBA00004370"/>
    </source>
</evidence>
<evidence type="ECO:0000256" key="8">
    <source>
        <dbReference type="ARBA" id="ARBA00023004"/>
    </source>
</evidence>
<evidence type="ECO:0000256" key="2">
    <source>
        <dbReference type="ARBA" id="ARBA00010617"/>
    </source>
</evidence>
<dbReference type="AlphaFoldDB" id="A0AAD6ESQ1"/>
<comment type="subcellular location">
    <subcellularLocation>
        <location evidence="1">Membrane</location>
    </subcellularLocation>
</comment>
<sequence length="514" mass="58420">MEALAKKLISLCLVGLCILGLYFYYVVWFVPERIRRKLRMQGISGPKPSFPYGNIAEMKRLTIMEKNKRSDAEAMEGAIKHDYRSAVFPYYEKWRKEFGAVFAYRMGKVVMMHVSEAEVLKEICLCVSLELGKGTYLKKTHEPLFGQGILKSNGPAWLHQRKLIAPQFFLDKVKGMVDLMVDSTNPFLKLWERKVEQDGGIADIKIDDDLRTYSADVISRACFGSSYVEGKEIFLKLRALQKVISKPNMLAEIIGLRYLPTRRNREAWRLNREIHALILKIVKQKGPQEGNILSTILQNASMENMGSKEAEKFIVDNCKSIFFAGHESTAVTATWCLMLLGMYPEWQERIRVEVHDACGGRAPDAKSLQKMKTLTMVIQEALRLYPPGAFVSREALQEMKLGSIIIPKGVNVCAPVSTLHYDPNIWGKDANEFNPERFANGLISACRPPHMYLPFVAGARTCLGQNFAMMELKIVLSFIISKFKFSLSTNYRHSPILRLIVEPEYGVNLVLEKA</sequence>
<dbReference type="Gene3D" id="1.10.630.10">
    <property type="entry name" value="Cytochrome P450"/>
    <property type="match status" value="1"/>
</dbReference>
<dbReference type="GO" id="GO:0004497">
    <property type="term" value="F:monooxygenase activity"/>
    <property type="evidence" value="ECO:0007669"/>
    <property type="project" value="UniProtKB-KW"/>
</dbReference>
<dbReference type="PRINTS" id="PR00463">
    <property type="entry name" value="EP450I"/>
</dbReference>
<dbReference type="GO" id="GO:0020037">
    <property type="term" value="F:heme binding"/>
    <property type="evidence" value="ECO:0007669"/>
    <property type="project" value="InterPro"/>
</dbReference>
<keyword evidence="4 12" id="KW-0812">Transmembrane</keyword>
<keyword evidence="7" id="KW-0560">Oxidoreductase</keyword>
<evidence type="ECO:0000256" key="10">
    <source>
        <dbReference type="ARBA" id="ARBA00023136"/>
    </source>
</evidence>
<dbReference type="InterPro" id="IPR050665">
    <property type="entry name" value="Cytochrome_P450_Monooxygen"/>
</dbReference>
<accession>A0AAD6ESQ1</accession>
<gene>
    <name evidence="13" type="ORF">LUZ61_003330</name>
</gene>
<keyword evidence="6 12" id="KW-1133">Transmembrane helix</keyword>
<dbReference type="EMBL" id="JAMRDG010000001">
    <property type="protein sequence ID" value="KAJ3699625.1"/>
    <property type="molecule type" value="Genomic_DNA"/>
</dbReference>
<feature type="binding site" description="axial binding residue" evidence="11">
    <location>
        <position position="462"/>
    </location>
    <ligand>
        <name>heme</name>
        <dbReference type="ChEBI" id="CHEBI:30413"/>
    </ligand>
    <ligandPart>
        <name>Fe</name>
        <dbReference type="ChEBI" id="CHEBI:18248"/>
    </ligandPart>
</feature>
<evidence type="ECO:0000313" key="13">
    <source>
        <dbReference type="EMBL" id="KAJ3699625.1"/>
    </source>
</evidence>
<reference evidence="13 14" key="1">
    <citation type="journal article" date="2022" name="Cell">
        <title>Repeat-based holocentromeres influence genome architecture and karyotype evolution.</title>
        <authorList>
            <person name="Hofstatter P.G."/>
            <person name="Thangavel G."/>
            <person name="Lux T."/>
            <person name="Neumann P."/>
            <person name="Vondrak T."/>
            <person name="Novak P."/>
            <person name="Zhang M."/>
            <person name="Costa L."/>
            <person name="Castellani M."/>
            <person name="Scott A."/>
            <person name="Toegelov H."/>
            <person name="Fuchs J."/>
            <person name="Mata-Sucre Y."/>
            <person name="Dias Y."/>
            <person name="Vanzela A.L.L."/>
            <person name="Huettel B."/>
            <person name="Almeida C.C.S."/>
            <person name="Simkova H."/>
            <person name="Souza G."/>
            <person name="Pedrosa-Harand A."/>
            <person name="Macas J."/>
            <person name="Mayer K.F.X."/>
            <person name="Houben A."/>
            <person name="Marques A."/>
        </authorList>
    </citation>
    <scope>NUCLEOTIDE SEQUENCE [LARGE SCALE GENOMIC DNA]</scope>
    <source>
        <strain evidence="13">RhyTen1mFocal</strain>
    </source>
</reference>
<proteinExistence type="inferred from homology"/>
<protein>
    <recommendedName>
        <fullName evidence="15">Cytochrome P450</fullName>
    </recommendedName>
</protein>
<keyword evidence="14" id="KW-1185">Reference proteome</keyword>
<keyword evidence="5 11" id="KW-0479">Metal-binding</keyword>
<comment type="cofactor">
    <cofactor evidence="11">
        <name>heme</name>
        <dbReference type="ChEBI" id="CHEBI:30413"/>
    </cofactor>
</comment>
<name>A0AAD6ESQ1_9POAL</name>
<keyword evidence="3 11" id="KW-0349">Heme</keyword>
<comment type="similarity">
    <text evidence="2">Belongs to the cytochrome P450 family.</text>
</comment>
<keyword evidence="8 11" id="KW-0408">Iron</keyword>
<dbReference type="InterPro" id="IPR001128">
    <property type="entry name" value="Cyt_P450"/>
</dbReference>